<reference evidence="1" key="2">
    <citation type="submission" date="2018-04" db="EMBL/GenBank/DDBJ databases">
        <title>OnivRS2 (Oryza nivara Reference Sequence Version 2).</title>
        <authorList>
            <person name="Zhang J."/>
            <person name="Kudrna D."/>
            <person name="Lee S."/>
            <person name="Talag J."/>
            <person name="Rajasekar S."/>
            <person name="Welchert J."/>
            <person name="Hsing Y.-I."/>
            <person name="Wing R.A."/>
        </authorList>
    </citation>
    <scope>NUCLEOTIDE SEQUENCE [LARGE SCALE GENOMIC DNA]</scope>
    <source>
        <strain evidence="1">SL10</strain>
    </source>
</reference>
<evidence type="ECO:0000313" key="1">
    <source>
        <dbReference type="EnsemblPlants" id="ONIVA06G02480.4"/>
    </source>
</evidence>
<sequence length="75" mass="7779">MLASPITTRSLVPRLLLLGFRAISISPESRAAVRRSSEAEAERAPPVTLALPVAAPSCAGLGSSPAVARRCAARR</sequence>
<reference evidence="1" key="1">
    <citation type="submission" date="2015-04" db="UniProtKB">
        <authorList>
            <consortium name="EnsemblPlants"/>
        </authorList>
    </citation>
    <scope>IDENTIFICATION</scope>
    <source>
        <strain evidence="1">SL10</strain>
    </source>
</reference>
<proteinExistence type="predicted"/>
<accession>A0A0E0HKG8</accession>
<dbReference type="HOGENOM" id="CLU_2675309_0_0_1"/>
<dbReference type="EnsemblPlants" id="ONIVA06G02480.4">
    <property type="protein sequence ID" value="ONIVA06G02480.4"/>
    <property type="gene ID" value="ONIVA06G02480"/>
</dbReference>
<protein>
    <submittedName>
        <fullName evidence="1">Uncharacterized protein</fullName>
    </submittedName>
</protein>
<evidence type="ECO:0000313" key="2">
    <source>
        <dbReference type="Proteomes" id="UP000006591"/>
    </source>
</evidence>
<name>A0A0E0HKG8_ORYNI</name>
<dbReference type="Proteomes" id="UP000006591">
    <property type="component" value="Chromosome 6"/>
</dbReference>
<dbReference type="AlphaFoldDB" id="A0A0E0HKG8"/>
<keyword evidence="2" id="KW-1185">Reference proteome</keyword>
<dbReference type="Gramene" id="ONIVA06G02480.4">
    <property type="protein sequence ID" value="ONIVA06G02480.4"/>
    <property type="gene ID" value="ONIVA06G02480"/>
</dbReference>
<organism evidence="1">
    <name type="scientific">Oryza nivara</name>
    <name type="common">Indian wild rice</name>
    <name type="synonym">Oryza sativa f. spontanea</name>
    <dbReference type="NCBI Taxonomy" id="4536"/>
    <lineage>
        <taxon>Eukaryota</taxon>
        <taxon>Viridiplantae</taxon>
        <taxon>Streptophyta</taxon>
        <taxon>Embryophyta</taxon>
        <taxon>Tracheophyta</taxon>
        <taxon>Spermatophyta</taxon>
        <taxon>Magnoliopsida</taxon>
        <taxon>Liliopsida</taxon>
        <taxon>Poales</taxon>
        <taxon>Poaceae</taxon>
        <taxon>BOP clade</taxon>
        <taxon>Oryzoideae</taxon>
        <taxon>Oryzeae</taxon>
        <taxon>Oryzinae</taxon>
        <taxon>Oryza</taxon>
    </lineage>
</organism>